<evidence type="ECO:0000313" key="3">
    <source>
        <dbReference type="EMBL" id="KAF6835904.1"/>
    </source>
</evidence>
<name>A0A8H6KQL6_9PEZI</name>
<dbReference type="Proteomes" id="UP000654918">
    <property type="component" value="Unassembled WGS sequence"/>
</dbReference>
<dbReference type="Pfam" id="PF03229">
    <property type="entry name" value="Alpha_GJ"/>
    <property type="match status" value="1"/>
</dbReference>
<evidence type="ECO:0000256" key="1">
    <source>
        <dbReference type="SAM" id="MobiDB-lite"/>
    </source>
</evidence>
<dbReference type="PANTHER" id="PTHR38122">
    <property type="entry name" value="GLYCOPROTEIN X"/>
    <property type="match status" value="1"/>
</dbReference>
<keyword evidence="2" id="KW-0472">Membrane</keyword>
<protein>
    <submittedName>
        <fullName evidence="3">Glycoprotein X</fullName>
    </submittedName>
</protein>
<reference evidence="3" key="1">
    <citation type="journal article" date="2020" name="Phytopathology">
        <title>Genome Sequence Resources of Colletotrichum truncatum, C. plurivorum, C. musicola, and C. sojae: Four Species Pathogenic to Soybean (Glycine max).</title>
        <authorList>
            <person name="Rogerio F."/>
            <person name="Boufleur T.R."/>
            <person name="Ciampi-Guillardi M."/>
            <person name="Sukno S.A."/>
            <person name="Thon M.R."/>
            <person name="Massola Junior N.S."/>
            <person name="Baroncelli R."/>
        </authorList>
    </citation>
    <scope>NUCLEOTIDE SEQUENCE</scope>
    <source>
        <strain evidence="3">LFN00145</strain>
    </source>
</reference>
<feature type="region of interest" description="Disordered" evidence="1">
    <location>
        <begin position="154"/>
        <end position="175"/>
    </location>
</feature>
<comment type="caution">
    <text evidence="3">The sequence shown here is derived from an EMBL/GenBank/DDBJ whole genome shotgun (WGS) entry which is preliminary data.</text>
</comment>
<keyword evidence="4" id="KW-1185">Reference proteome</keyword>
<proteinExistence type="predicted"/>
<accession>A0A8H6KQL6</accession>
<evidence type="ECO:0000313" key="4">
    <source>
        <dbReference type="Proteomes" id="UP000654918"/>
    </source>
</evidence>
<gene>
    <name evidence="3" type="ORF">CPLU01_04007</name>
</gene>
<organism evidence="3 4">
    <name type="scientific">Colletotrichum plurivorum</name>
    <dbReference type="NCBI Taxonomy" id="2175906"/>
    <lineage>
        <taxon>Eukaryota</taxon>
        <taxon>Fungi</taxon>
        <taxon>Dikarya</taxon>
        <taxon>Ascomycota</taxon>
        <taxon>Pezizomycotina</taxon>
        <taxon>Sordariomycetes</taxon>
        <taxon>Hypocreomycetidae</taxon>
        <taxon>Glomerellales</taxon>
        <taxon>Glomerellaceae</taxon>
        <taxon>Colletotrichum</taxon>
        <taxon>Colletotrichum orchidearum species complex</taxon>
    </lineage>
</organism>
<evidence type="ECO:0000256" key="2">
    <source>
        <dbReference type="SAM" id="Phobius"/>
    </source>
</evidence>
<feature type="transmembrane region" description="Helical" evidence="2">
    <location>
        <begin position="178"/>
        <end position="201"/>
    </location>
</feature>
<keyword evidence="2" id="KW-1133">Transmembrane helix</keyword>
<sequence length="277" mass="29605">MEFNTRDETVMPAVCYDTCNNAYVEVQVMGKVPSICESNSSFENGYKACVKCIEEASTDSKTTITTHVDPKFAQFLDYCASGVPVRPSYAASMLTVVTRTQFVDVTGFSGAVESGVLKTLTVTELKAEIATTSLATTSLTNTTLAITDLMTTTSASPREAATASEPPTPDPTPSASKAWIAGPVVGGVCAIGLLLGGIWFLRRRRRRRQGHLADSLPTAAYEDDGKGKYEKAELHADAVPRSPPMELEGSYPDAVPEMGVNEVAARELPAHDSRNVS</sequence>
<dbReference type="EMBL" id="WIGO01000036">
    <property type="protein sequence ID" value="KAF6835904.1"/>
    <property type="molecule type" value="Genomic_DNA"/>
</dbReference>
<dbReference type="PANTHER" id="PTHR38122:SF1">
    <property type="entry name" value="GLYCOPROTEIN X"/>
    <property type="match status" value="1"/>
</dbReference>
<dbReference type="InterPro" id="IPR004913">
    <property type="entry name" value="Herpes_gJ"/>
</dbReference>
<dbReference type="AlphaFoldDB" id="A0A8H6KQL6"/>
<keyword evidence="2" id="KW-0812">Transmembrane</keyword>